<evidence type="ECO:0000313" key="1">
    <source>
        <dbReference type="EMBL" id="OYR31632.1"/>
    </source>
</evidence>
<comment type="caution">
    <text evidence="1">The sequence shown here is derived from an EMBL/GenBank/DDBJ whole genome shotgun (WGS) entry which is preliminary data.</text>
</comment>
<dbReference type="Proteomes" id="UP000216363">
    <property type="component" value="Unassembled WGS sequence"/>
</dbReference>
<name>A0A256GWW4_9HYPH</name>
<sequence>MDNGGLSPVTAVFVMQSIFRTPQISAQNMRLYQRVKI</sequence>
<gene>
    <name evidence="1" type="ORF">CES86_1127</name>
</gene>
<dbReference type="EMBL" id="NNRN01000038">
    <property type="protein sequence ID" value="OYR31632.1"/>
    <property type="molecule type" value="Genomic_DNA"/>
</dbReference>
<proteinExistence type="predicted"/>
<evidence type="ECO:0000313" key="2">
    <source>
        <dbReference type="Proteomes" id="UP000216363"/>
    </source>
</evidence>
<reference evidence="1 2" key="1">
    <citation type="submission" date="2017-07" db="EMBL/GenBank/DDBJ databases">
        <title>Draft genome of Ochrobactrum lupini type strain LUP21.</title>
        <authorList>
            <person name="Krzyzanowska D.M."/>
            <person name="Jafra S."/>
        </authorList>
    </citation>
    <scope>NUCLEOTIDE SEQUENCE [LARGE SCALE GENOMIC DNA]</scope>
    <source>
        <strain evidence="1 2">LUP21</strain>
    </source>
</reference>
<dbReference type="AlphaFoldDB" id="A0A256GWW4"/>
<organism evidence="1 2">
    <name type="scientific">Brucella lupini</name>
    <dbReference type="NCBI Taxonomy" id="255457"/>
    <lineage>
        <taxon>Bacteria</taxon>
        <taxon>Pseudomonadati</taxon>
        <taxon>Pseudomonadota</taxon>
        <taxon>Alphaproteobacteria</taxon>
        <taxon>Hyphomicrobiales</taxon>
        <taxon>Brucellaceae</taxon>
        <taxon>Brucella/Ochrobactrum group</taxon>
        <taxon>Brucella</taxon>
    </lineage>
</organism>
<protein>
    <submittedName>
        <fullName evidence="1">Uncharacterized protein</fullName>
    </submittedName>
</protein>
<accession>A0A256GWW4</accession>